<geneLocation type="plasmid" evidence="1 2">
    <name>pBN2</name>
</geneLocation>
<evidence type="ECO:0000313" key="1">
    <source>
        <dbReference type="EMBL" id="ASW03738.1"/>
    </source>
</evidence>
<gene>
    <name evidence="1" type="ORF">CJU94_36715</name>
</gene>
<dbReference type="KEGG" id="parb:CJU94_36715"/>
<protein>
    <submittedName>
        <fullName evidence="1">Uncharacterized protein</fullName>
    </submittedName>
</protein>
<keyword evidence="2" id="KW-1185">Reference proteome</keyword>
<accession>A0A248VXM1</accession>
<sequence>MAPDELLQLFIVDGALPKNDLGHTPLDDFEHFCAYSGCNEGALGQGAFAFVRLAYVTASLGRRGYRWAPIDDELAKARANVGMLLRDHPPGTTADIAEYCVLYWDGDELAGAHLSADQPGTVDEPFDTDEVLPEIAEAVDDWLKSPVFTFRPSLLEWLKDAPPRDSAV</sequence>
<evidence type="ECO:0000313" key="2">
    <source>
        <dbReference type="Proteomes" id="UP000215158"/>
    </source>
</evidence>
<dbReference type="EMBL" id="CP022992">
    <property type="protein sequence ID" value="ASW03738.1"/>
    <property type="molecule type" value="Genomic_DNA"/>
</dbReference>
<dbReference type="Proteomes" id="UP000215158">
    <property type="component" value="Plasmid pBN2"/>
</dbReference>
<keyword evidence="1" id="KW-0614">Plasmid</keyword>
<name>A0A248VXM1_9BURK</name>
<reference evidence="1 2" key="1">
    <citation type="submission" date="2017-08" db="EMBL/GenBank/DDBJ databases">
        <title>Identification and genetic characteristics of simultaneous BTEX- and naphthalene-degrading Paraburkholderia sp. BN5 isolated from petroleum-contaminated soil.</title>
        <authorList>
            <person name="Lee Y."/>
            <person name="Jeon C.O."/>
        </authorList>
    </citation>
    <scope>NUCLEOTIDE SEQUENCE [LARGE SCALE GENOMIC DNA]</scope>
    <source>
        <strain evidence="1 2">BN5</strain>
        <plasmid evidence="1 2">pBN2</plasmid>
    </source>
</reference>
<organism evidence="1 2">
    <name type="scientific">Paraburkholderia aromaticivorans</name>
    <dbReference type="NCBI Taxonomy" id="2026199"/>
    <lineage>
        <taxon>Bacteria</taxon>
        <taxon>Pseudomonadati</taxon>
        <taxon>Pseudomonadota</taxon>
        <taxon>Betaproteobacteria</taxon>
        <taxon>Burkholderiales</taxon>
        <taxon>Burkholderiaceae</taxon>
        <taxon>Paraburkholderia</taxon>
    </lineage>
</organism>
<proteinExistence type="predicted"/>
<dbReference type="AlphaFoldDB" id="A0A248VXM1"/>